<accession>A0A183SU09</accession>
<keyword evidence="7" id="KW-1185">Reference proteome</keyword>
<dbReference type="InterPro" id="IPR000209">
    <property type="entry name" value="Peptidase_S8/S53_dom"/>
</dbReference>
<reference evidence="6 7" key="2">
    <citation type="submission" date="2018-11" db="EMBL/GenBank/DDBJ databases">
        <authorList>
            <consortium name="Pathogen Informatics"/>
        </authorList>
    </citation>
    <scope>NUCLEOTIDE SEQUENCE [LARGE SCALE GENOMIC DNA]</scope>
    <source>
        <strain evidence="6 7">NST_G2</strain>
    </source>
</reference>
<dbReference type="PROSITE" id="PS51892">
    <property type="entry name" value="SUBTILASE"/>
    <property type="match status" value="1"/>
</dbReference>
<protein>
    <submittedName>
        <fullName evidence="8">Peptidase_S8 domain-containing protein</fullName>
    </submittedName>
</protein>
<keyword evidence="2" id="KW-0378">Hydrolase</keyword>
<evidence type="ECO:0000256" key="3">
    <source>
        <dbReference type="ARBA" id="ARBA00022825"/>
    </source>
</evidence>
<dbReference type="PANTHER" id="PTHR42884:SF14">
    <property type="entry name" value="NEUROENDOCRINE CONVERTASE 1"/>
    <property type="match status" value="1"/>
</dbReference>
<comment type="caution">
    <text evidence="4">Lacks conserved residue(s) required for the propagation of feature annotation.</text>
</comment>
<comment type="similarity">
    <text evidence="4">Belongs to the peptidase S8 family.</text>
</comment>
<sequence length="229" mass="25283">MVRQLLDRMTARITDNGMISEVFAVTNRLKQGCALTPTLFSLMFSAMLMDAYRDEHPGIRIAYRTDEHLLNTQWIQAPKPVFTILKVRWQSWILDTEFLERAGILSIHAMLDKCISDGAAMWHGTRCAGQVAATGNNSVCIVGVAYNAKIGGIRMLDGRITDRVEAEALSHQRNYIDIYSGSWGPDDTGVIYEGPGTLASDAFQLGATMPAATHPPTHERSVGVYGQHD</sequence>
<organism evidence="8">
    <name type="scientific">Schistocephalus solidus</name>
    <name type="common">Tapeworm</name>
    <dbReference type="NCBI Taxonomy" id="70667"/>
    <lineage>
        <taxon>Eukaryota</taxon>
        <taxon>Metazoa</taxon>
        <taxon>Spiralia</taxon>
        <taxon>Lophotrochozoa</taxon>
        <taxon>Platyhelminthes</taxon>
        <taxon>Cestoda</taxon>
        <taxon>Eucestoda</taxon>
        <taxon>Diphyllobothriidea</taxon>
        <taxon>Diphyllobothriidae</taxon>
        <taxon>Schistocephalus</taxon>
    </lineage>
</organism>
<dbReference type="InterPro" id="IPR022398">
    <property type="entry name" value="Peptidase_S8_His-AS"/>
</dbReference>
<dbReference type="Proteomes" id="UP000275846">
    <property type="component" value="Unassembled WGS sequence"/>
</dbReference>
<dbReference type="Pfam" id="PF00082">
    <property type="entry name" value="Peptidase_S8"/>
    <property type="match status" value="1"/>
</dbReference>
<dbReference type="PROSITE" id="PS00137">
    <property type="entry name" value="SUBTILASE_HIS"/>
    <property type="match status" value="1"/>
</dbReference>
<keyword evidence="1" id="KW-0645">Protease</keyword>
<evidence type="ECO:0000256" key="2">
    <source>
        <dbReference type="ARBA" id="ARBA00022801"/>
    </source>
</evidence>
<dbReference type="SUPFAM" id="SSF52743">
    <property type="entry name" value="Subtilisin-like"/>
    <property type="match status" value="1"/>
</dbReference>
<dbReference type="EMBL" id="UYSU01034268">
    <property type="protein sequence ID" value="VDL94090.1"/>
    <property type="molecule type" value="Genomic_DNA"/>
</dbReference>
<dbReference type="PANTHER" id="PTHR42884">
    <property type="entry name" value="PROPROTEIN CONVERTASE SUBTILISIN/KEXIN-RELATED"/>
    <property type="match status" value="1"/>
</dbReference>
<evidence type="ECO:0000256" key="4">
    <source>
        <dbReference type="PROSITE-ProRule" id="PRU01240"/>
    </source>
</evidence>
<dbReference type="OrthoDB" id="300641at2759"/>
<evidence type="ECO:0000313" key="7">
    <source>
        <dbReference type="Proteomes" id="UP000275846"/>
    </source>
</evidence>
<dbReference type="GO" id="GO:0000139">
    <property type="term" value="C:Golgi membrane"/>
    <property type="evidence" value="ECO:0007669"/>
    <property type="project" value="TreeGrafter"/>
</dbReference>
<reference evidence="8" key="1">
    <citation type="submission" date="2016-06" db="UniProtKB">
        <authorList>
            <consortium name="WormBaseParasite"/>
        </authorList>
    </citation>
    <scope>IDENTIFICATION</scope>
</reference>
<name>A0A183SU09_SCHSO</name>
<dbReference type="Gene3D" id="3.40.50.200">
    <property type="entry name" value="Peptidase S8/S53 domain"/>
    <property type="match status" value="1"/>
</dbReference>
<dbReference type="AlphaFoldDB" id="A0A183SU09"/>
<dbReference type="InterPro" id="IPR036852">
    <property type="entry name" value="Peptidase_S8/S53_dom_sf"/>
</dbReference>
<dbReference type="GO" id="GO:0004252">
    <property type="term" value="F:serine-type endopeptidase activity"/>
    <property type="evidence" value="ECO:0007669"/>
    <property type="project" value="InterPro"/>
</dbReference>
<proteinExistence type="inferred from homology"/>
<dbReference type="WBParaSite" id="SSLN_0000799701-mRNA-1">
    <property type="protein sequence ID" value="SSLN_0000799701-mRNA-1"/>
    <property type="gene ID" value="SSLN_0000799701"/>
</dbReference>
<evidence type="ECO:0000259" key="5">
    <source>
        <dbReference type="Pfam" id="PF00082"/>
    </source>
</evidence>
<feature type="domain" description="Peptidase S8/S53" evidence="5">
    <location>
        <begin position="119"/>
        <end position="202"/>
    </location>
</feature>
<dbReference type="GO" id="GO:0016485">
    <property type="term" value="P:protein processing"/>
    <property type="evidence" value="ECO:0007669"/>
    <property type="project" value="TreeGrafter"/>
</dbReference>
<dbReference type="STRING" id="70667.A0A183SU09"/>
<evidence type="ECO:0000313" key="6">
    <source>
        <dbReference type="EMBL" id="VDL94090.1"/>
    </source>
</evidence>
<evidence type="ECO:0000313" key="8">
    <source>
        <dbReference type="WBParaSite" id="SSLN_0000799701-mRNA-1"/>
    </source>
</evidence>
<dbReference type="GO" id="GO:0005802">
    <property type="term" value="C:trans-Golgi network"/>
    <property type="evidence" value="ECO:0007669"/>
    <property type="project" value="TreeGrafter"/>
</dbReference>
<evidence type="ECO:0000256" key="1">
    <source>
        <dbReference type="ARBA" id="ARBA00022670"/>
    </source>
</evidence>
<gene>
    <name evidence="6" type="ORF">SSLN_LOCUS7705</name>
</gene>
<keyword evidence="3" id="KW-0720">Serine protease</keyword>